<keyword evidence="1" id="KW-0472">Membrane</keyword>
<comment type="caution">
    <text evidence="4">The sequence shown here is derived from an EMBL/GenBank/DDBJ whole genome shotgun (WGS) entry which is preliminary data.</text>
</comment>
<protein>
    <recommendedName>
        <fullName evidence="6">DUF4190 domain-containing protein</fullName>
    </recommendedName>
</protein>
<accession>A0A1F2WFC0</accession>
<proteinExistence type="predicted"/>
<evidence type="ECO:0000256" key="1">
    <source>
        <dbReference type="SAM" id="Phobius"/>
    </source>
</evidence>
<dbReference type="Pfam" id="PF13828">
    <property type="entry name" value="DUF4190"/>
    <property type="match status" value="1"/>
</dbReference>
<dbReference type="Pfam" id="PF13349">
    <property type="entry name" value="DUF4097"/>
    <property type="match status" value="1"/>
</dbReference>
<dbReference type="AlphaFoldDB" id="A0A1F2WFC0"/>
<feature type="transmembrane region" description="Helical" evidence="1">
    <location>
        <begin position="63"/>
        <end position="93"/>
    </location>
</feature>
<feature type="transmembrane region" description="Helical" evidence="1">
    <location>
        <begin position="114"/>
        <end position="137"/>
    </location>
</feature>
<gene>
    <name evidence="4" type="ORF">A2Y75_09560</name>
</gene>
<dbReference type="InterPro" id="IPR025241">
    <property type="entry name" value="DUF4190"/>
</dbReference>
<feature type="domain" description="DUF4097" evidence="2">
    <location>
        <begin position="201"/>
        <end position="397"/>
    </location>
</feature>
<reference evidence="4 5" key="1">
    <citation type="journal article" date="2016" name="Nat. Commun.">
        <title>Thousands of microbial genomes shed light on interconnected biogeochemical processes in an aquifer system.</title>
        <authorList>
            <person name="Anantharaman K."/>
            <person name="Brown C.T."/>
            <person name="Hug L.A."/>
            <person name="Sharon I."/>
            <person name="Castelle C.J."/>
            <person name="Probst A.J."/>
            <person name="Thomas B.C."/>
            <person name="Singh A."/>
            <person name="Wilkins M.J."/>
            <person name="Karaoz U."/>
            <person name="Brodie E.L."/>
            <person name="Williams K.H."/>
            <person name="Hubbard S.S."/>
            <person name="Banfield J.F."/>
        </authorList>
    </citation>
    <scope>NUCLEOTIDE SEQUENCE [LARGE SCALE GENOMIC DNA]</scope>
</reference>
<evidence type="ECO:0000313" key="5">
    <source>
        <dbReference type="Proteomes" id="UP000177876"/>
    </source>
</evidence>
<dbReference type="Proteomes" id="UP000177876">
    <property type="component" value="Unassembled WGS sequence"/>
</dbReference>
<evidence type="ECO:0008006" key="6">
    <source>
        <dbReference type="Google" id="ProtNLM"/>
    </source>
</evidence>
<dbReference type="EMBL" id="MELK01000053">
    <property type="protein sequence ID" value="OFW55548.1"/>
    <property type="molecule type" value="Genomic_DNA"/>
</dbReference>
<name>A0A1F2WFC0_9ACTN</name>
<keyword evidence="1" id="KW-1133">Transmembrane helix</keyword>
<sequence>MVRNEQGVPMDCRQCGSEIGPGEAFCRRCGAKAAGGESAAAGPAVPVPPPPAFRRPIPATSGLAIASLILGLLSFMCLPIAGAVLAIVFGFIARGQIKRSAGSLEGKGMSTAGISLGFVNLVIIIILATISILLAIFSVDKTETVNRAVLPQGAQRLTATLDIREGKVDVGGGAGDIFEGSFTYNIKGWEPTIDYTVNDSEGSLSVAQGVRRFSWLWNTRNDWNINFNDATPLDLTAYLSSADGRFELSSLVLDNLVINASSGDVGVDISGHKPFLERVKIDASSGDVNLNMRGIYEQYVQLDIATSSGEISADLRGQWQTSLSAGMDNSSGGIRLHLPRDVGVRVRIQSSSGDISADGMKLESEDRDGSLYVNDAFGSSPVTLQIDIESSSGDVTLILGI</sequence>
<dbReference type="InterPro" id="IPR025164">
    <property type="entry name" value="Toastrack_DUF4097"/>
</dbReference>
<keyword evidence="1" id="KW-0812">Transmembrane</keyword>
<evidence type="ECO:0000313" key="4">
    <source>
        <dbReference type="EMBL" id="OFW55548.1"/>
    </source>
</evidence>
<evidence type="ECO:0000259" key="3">
    <source>
        <dbReference type="Pfam" id="PF13828"/>
    </source>
</evidence>
<feature type="domain" description="DUF4190" evidence="3">
    <location>
        <begin position="63"/>
        <end position="127"/>
    </location>
</feature>
<organism evidence="4 5">
    <name type="scientific">Candidatus Solincola sediminis</name>
    <dbReference type="NCBI Taxonomy" id="1797199"/>
    <lineage>
        <taxon>Bacteria</taxon>
        <taxon>Bacillati</taxon>
        <taxon>Actinomycetota</taxon>
        <taxon>Candidatus Geothermincolia</taxon>
        <taxon>Candidatus Geothermincolales</taxon>
        <taxon>Candidatus Geothermincolaceae</taxon>
        <taxon>Candidatus Solincola</taxon>
    </lineage>
</organism>
<evidence type="ECO:0000259" key="2">
    <source>
        <dbReference type="Pfam" id="PF13349"/>
    </source>
</evidence>
<dbReference type="STRING" id="1797197.A2Y75_09560"/>